<dbReference type="RefSeq" id="WP_256377568.1">
    <property type="nucleotide sequence ID" value="NZ_BIFY01000047.1"/>
</dbReference>
<gene>
    <name evidence="1" type="ORF">MiAbB_02711</name>
</gene>
<sequence>MSIQINSLLYYYSRNYPVFQELEAIAKILNLFRVKQVERK</sequence>
<comment type="caution">
    <text evidence="1">The sequence shown here is derived from an EMBL/GenBank/DDBJ whole genome shotgun (WGS) entry which is preliminary data.</text>
</comment>
<dbReference type="EMBL" id="BIFY01000047">
    <property type="protein sequence ID" value="GCE60787.1"/>
    <property type="molecule type" value="Genomic_DNA"/>
</dbReference>
<accession>A0A402DF24</accession>
<protein>
    <submittedName>
        <fullName evidence="1">Uncharacterized protein</fullName>
    </submittedName>
</protein>
<proteinExistence type="predicted"/>
<reference evidence="2" key="1">
    <citation type="submission" date="2018-12" db="EMBL/GenBank/DDBJ databases">
        <title>Genome sequence of Microcystis aeruginosa NIES-4285.</title>
        <authorList>
            <person name="Tanabe Y."/>
        </authorList>
    </citation>
    <scope>NUCLEOTIDE SEQUENCE [LARGE SCALE GENOMIC DNA]</scope>
    <source>
        <strain evidence="2">NIES-4285</strain>
    </source>
</reference>
<organism evidence="1 2">
    <name type="scientific">Microcystis aeruginosa NIES-4285</name>
    <dbReference type="NCBI Taxonomy" id="2497681"/>
    <lineage>
        <taxon>Bacteria</taxon>
        <taxon>Bacillati</taxon>
        <taxon>Cyanobacteriota</taxon>
        <taxon>Cyanophyceae</taxon>
        <taxon>Oscillatoriophycideae</taxon>
        <taxon>Chroococcales</taxon>
        <taxon>Microcystaceae</taxon>
        <taxon>Microcystis</taxon>
    </lineage>
</organism>
<dbReference type="Proteomes" id="UP000289660">
    <property type="component" value="Unassembled WGS sequence"/>
</dbReference>
<evidence type="ECO:0000313" key="2">
    <source>
        <dbReference type="Proteomes" id="UP000289660"/>
    </source>
</evidence>
<dbReference type="AlphaFoldDB" id="A0A402DF24"/>
<name>A0A402DF24_MICAE</name>
<evidence type="ECO:0000313" key="1">
    <source>
        <dbReference type="EMBL" id="GCE60787.1"/>
    </source>
</evidence>